<evidence type="ECO:0000313" key="2">
    <source>
        <dbReference type="EMBL" id="KAF2879712.1"/>
    </source>
</evidence>
<gene>
    <name evidence="2" type="ORF">ILUMI_26462</name>
</gene>
<name>A0A8K0C8F4_IGNLU</name>
<dbReference type="Proteomes" id="UP000801492">
    <property type="component" value="Unassembled WGS sequence"/>
</dbReference>
<comment type="caution">
    <text evidence="2">The sequence shown here is derived from an EMBL/GenBank/DDBJ whole genome shotgun (WGS) entry which is preliminary data.</text>
</comment>
<evidence type="ECO:0000313" key="3">
    <source>
        <dbReference type="Proteomes" id="UP000801492"/>
    </source>
</evidence>
<dbReference type="Gene3D" id="3.60.10.10">
    <property type="entry name" value="Endonuclease/exonuclease/phosphatase"/>
    <property type="match status" value="1"/>
</dbReference>
<protein>
    <recommendedName>
        <fullName evidence="4">Craniofacial development protein 2-like</fullName>
    </recommendedName>
</protein>
<organism evidence="2 3">
    <name type="scientific">Ignelater luminosus</name>
    <name type="common">Cucubano</name>
    <name type="synonym">Pyrophorus luminosus</name>
    <dbReference type="NCBI Taxonomy" id="2038154"/>
    <lineage>
        <taxon>Eukaryota</taxon>
        <taxon>Metazoa</taxon>
        <taxon>Ecdysozoa</taxon>
        <taxon>Arthropoda</taxon>
        <taxon>Hexapoda</taxon>
        <taxon>Insecta</taxon>
        <taxon>Pterygota</taxon>
        <taxon>Neoptera</taxon>
        <taxon>Endopterygota</taxon>
        <taxon>Coleoptera</taxon>
        <taxon>Polyphaga</taxon>
        <taxon>Elateriformia</taxon>
        <taxon>Elateroidea</taxon>
        <taxon>Elateridae</taxon>
        <taxon>Agrypninae</taxon>
        <taxon>Pyrophorini</taxon>
        <taxon>Ignelater</taxon>
    </lineage>
</organism>
<dbReference type="EMBL" id="VTPC01091092">
    <property type="protein sequence ID" value="KAF2879712.1"/>
    <property type="molecule type" value="Genomic_DNA"/>
</dbReference>
<keyword evidence="3" id="KW-1185">Reference proteome</keyword>
<dbReference type="InterPro" id="IPR036691">
    <property type="entry name" value="Endo/exonu/phosph_ase_sf"/>
</dbReference>
<accession>A0A8K0C8F4</accession>
<evidence type="ECO:0008006" key="4">
    <source>
        <dbReference type="Google" id="ProtNLM"/>
    </source>
</evidence>
<dbReference type="AlphaFoldDB" id="A0A8K0C8F4"/>
<reference evidence="2" key="1">
    <citation type="submission" date="2019-08" db="EMBL/GenBank/DDBJ databases">
        <title>The genome of the North American firefly Photinus pyralis.</title>
        <authorList>
            <consortium name="Photinus pyralis genome working group"/>
            <person name="Fallon T.R."/>
            <person name="Sander Lower S.E."/>
            <person name="Weng J.-K."/>
        </authorList>
    </citation>
    <scope>NUCLEOTIDE SEQUENCE</scope>
    <source>
        <strain evidence="2">TRF0915ILg1</strain>
        <tissue evidence="2">Whole body</tissue>
    </source>
</reference>
<dbReference type="OrthoDB" id="6781856at2759"/>
<feature type="region of interest" description="Disordered" evidence="1">
    <location>
        <begin position="15"/>
        <end position="35"/>
    </location>
</feature>
<proteinExistence type="predicted"/>
<sequence>MDQINHKVTIVGDFNGRVGPSKENNYPIEPCGERERNSNGQRVIDFCIMNDMRASNTFFTDTHEIEKLLKEKIKEAKTHQWEEFGNKMERDSKGKAHVAAL</sequence>
<evidence type="ECO:0000256" key="1">
    <source>
        <dbReference type="SAM" id="MobiDB-lite"/>
    </source>
</evidence>